<keyword evidence="3" id="KW-1185">Reference proteome</keyword>
<reference evidence="2 3" key="2">
    <citation type="journal article" date="2012" name="Open Biol.">
        <title>Characteristics of nucleosomes and linker DNA regions on the genome of the basidiomycete Mixia osmundae revealed by mono- and dinucleosome mapping.</title>
        <authorList>
            <person name="Nishida H."/>
            <person name="Kondo S."/>
            <person name="Matsumoto T."/>
            <person name="Suzuki Y."/>
            <person name="Yoshikawa H."/>
            <person name="Taylor T.D."/>
            <person name="Sugiyama J."/>
        </authorList>
    </citation>
    <scope>NUCLEOTIDE SEQUENCE [LARGE SCALE GENOMIC DNA]</scope>
    <source>
        <strain evidence="3">CBS 9802 / IAM 14324 / JCM 22182 / KY 12970</strain>
    </source>
</reference>
<sequence>MVSSVEQATCPRIAIFATESVHQICQRNGLPNLSTLLRPWEHSVERVAVRISTYDSQQHAVFPLLLNEIEDILQDDLEVTGEVEAAGDLLDALGTRISRQSDAWLAQGLDEAQERPWYRIFKEAVIARRPITSYDTFGHPVAAWLCVSASEPSPLESLARLYAATSRETLFADKKYIDPSMFRYYVILHDNLHDDSNATKELLEQVKRAYGVHCAVLPICAFAAANRGIAGPLSERWSAESEIPNTRSDGFATLWNACLPSQQDTALTTRHDELQHARTASRESNAAQSLVEPGAMLGDRDAVVIKLFLREFVVQSLVPHMERCLVQWNESLAASRRGLTSRLFSAGRKFLGSGSAAPSRAGSPAIPASVGYDPIKDIYSHISTEAQTRRLADYAFMMQDYKLASHTYDQHRRDVQPSKAYRCFASSSRMAGMSLLCSMLQSTAVQPALVSEALQFAEDAIRTKENKTALDGLRAICLYAEILTSLREYARASLLLISAAGQIDEISSALWLEQAALALRQAGARSSRRQARTMLMAAHRYEQAGHRPQSTHCLEVIIDASNGLQWPGIEKQTMRSLIRQACATGHPLKAIESIVLLLRKSTPSAFSGAQEDSEMLQELSTAWKLLDDSSKTALASRDVCVQNAFAEPVYTRLDLPHQQVTARTHCALLPEDYIQRLFRDRSRPERIIRQGGNRTAGLGDKLRLTVRLRNPLYTTVSLTKIRIVCQDVREPNHILEDDSLSFVCPDRVELLAAEVSEIEVSVTARKALQFTVDHIEFLLNDMLQCRDSLRRKGSRLQKTLEQRVQASYAEDTSLSVLVLDELPSLKMELQLPERSLAGERSRACLVLSNPGQVPLTSLRLHSSHPHILSMVQMGQQDDGTSIRYDAACDTRHVANNIETDRLSANVLLQPLQANASISLDVWIYGSSTEDITVLAAYETKEQGTVYIAQASHRLTVDPSIALRVLDWWHDVGRDERNLLIEVSNSHLELPFVLTTLFAAGPGWQLSSSPAFETARLAPRQNLVCSVVFKQLPSTDQGSLSAQTSDFTAQQIKKLLNNESVLADAPGPISVTVSTTADHLPSGVYEHLVSLRAAHRRKSLSAAFSMVPVDFLPHSFTSQTEGTIDLAVGWCLADADRSGYIYQAELQVEPAKDVLSEILQAAESTAGGLYEESQVEKTALIASLRRSHLVSNDCPLRVSLVAPGSVDMPPSRRAKTVPFSIRCINVSTTSNLAITAHLNVKTSTNRTETTAMLVGKTRLEASVSPLEQIELATTAWLPRAGIYDLSNWRLSVREQSEQQSVKRDWIINGIQQHLRAVQP</sequence>
<gene>
    <name evidence="2" type="primary">Mo04757</name>
    <name evidence="2" type="ORF">E5Q_04757</name>
</gene>
<dbReference type="InterPro" id="IPR058538">
    <property type="entry name" value="Ig_TPPC8_2nd"/>
</dbReference>
<dbReference type="InterPro" id="IPR024420">
    <property type="entry name" value="TRAPP_III_complex_Trs85"/>
</dbReference>
<dbReference type="GO" id="GO:1990072">
    <property type="term" value="C:TRAPPIII protein complex"/>
    <property type="evidence" value="ECO:0007669"/>
    <property type="project" value="TreeGrafter"/>
</dbReference>
<dbReference type="HOGENOM" id="CLU_004823_3_0_1"/>
<dbReference type="Proteomes" id="UP000009131">
    <property type="component" value="Unassembled WGS sequence"/>
</dbReference>
<evidence type="ECO:0000313" key="2">
    <source>
        <dbReference type="EMBL" id="GAA98075.1"/>
    </source>
</evidence>
<organism evidence="2 3">
    <name type="scientific">Mixia osmundae (strain CBS 9802 / IAM 14324 / JCM 22182 / KY 12970)</name>
    <dbReference type="NCBI Taxonomy" id="764103"/>
    <lineage>
        <taxon>Eukaryota</taxon>
        <taxon>Fungi</taxon>
        <taxon>Dikarya</taxon>
        <taxon>Basidiomycota</taxon>
        <taxon>Pucciniomycotina</taxon>
        <taxon>Mixiomycetes</taxon>
        <taxon>Mixiales</taxon>
        <taxon>Mixiaceae</taxon>
        <taxon>Mixia</taxon>
    </lineage>
</organism>
<evidence type="ECO:0000313" key="3">
    <source>
        <dbReference type="Proteomes" id="UP000009131"/>
    </source>
</evidence>
<reference evidence="2 3" key="1">
    <citation type="journal article" date="2011" name="J. Gen. Appl. Microbiol.">
        <title>Draft genome sequencing of the enigmatic basidiomycete Mixia osmundae.</title>
        <authorList>
            <person name="Nishida H."/>
            <person name="Nagatsuka Y."/>
            <person name="Sugiyama J."/>
        </authorList>
    </citation>
    <scope>NUCLEOTIDE SEQUENCE [LARGE SCALE GENOMIC DNA]</scope>
    <source>
        <strain evidence="3">CBS 9802 / IAM 14324 / JCM 22182 / KY 12970</strain>
    </source>
</reference>
<dbReference type="eggNOG" id="KOG1938">
    <property type="taxonomic scope" value="Eukaryota"/>
</dbReference>
<dbReference type="OrthoDB" id="203724at2759"/>
<proteinExistence type="predicted"/>
<dbReference type="InParanoid" id="G7E5G5"/>
<name>G7E5G5_MIXOS</name>
<comment type="caution">
    <text evidence="2">The sequence shown here is derived from an EMBL/GenBank/DDBJ whole genome shotgun (WGS) entry which is preliminary data.</text>
</comment>
<accession>G7E5G5</accession>
<dbReference type="Pfam" id="PF24544">
    <property type="entry name" value="Ig_TPPC8_2nd"/>
    <property type="match status" value="1"/>
</dbReference>
<dbReference type="PANTHER" id="PTHR12975:SF6">
    <property type="entry name" value="TRAFFICKING PROTEIN PARTICLE COMPLEX SUBUNIT 8"/>
    <property type="match status" value="1"/>
</dbReference>
<dbReference type="EMBL" id="BABT02000150">
    <property type="protein sequence ID" value="GAA98075.1"/>
    <property type="molecule type" value="Genomic_DNA"/>
</dbReference>
<dbReference type="Pfam" id="PF12739">
    <property type="entry name" value="TRAPPC-Trs85"/>
    <property type="match status" value="1"/>
</dbReference>
<evidence type="ECO:0000259" key="1">
    <source>
        <dbReference type="Pfam" id="PF24544"/>
    </source>
</evidence>
<feature type="domain" description="TPPC8 second Ig-like" evidence="1">
    <location>
        <begin position="838"/>
        <end position="943"/>
    </location>
</feature>
<dbReference type="STRING" id="764103.G7E5G5"/>
<protein>
    <recommendedName>
        <fullName evidence="1">TPPC8 second Ig-like domain-containing protein</fullName>
    </recommendedName>
</protein>
<dbReference type="PANTHER" id="PTHR12975">
    <property type="entry name" value="TRANSPORT PROTEIN TRAPP"/>
    <property type="match status" value="1"/>
</dbReference>